<dbReference type="EMBL" id="JAVLSF010000012">
    <property type="protein sequence ID" value="MDR9775017.1"/>
    <property type="molecule type" value="Genomic_DNA"/>
</dbReference>
<dbReference type="AlphaFoldDB" id="A0AAJ2GX72"/>
<organism evidence="1 2">
    <name type="scientific">Rhizobium hidalgonense</name>
    <dbReference type="NCBI Taxonomy" id="1538159"/>
    <lineage>
        <taxon>Bacteria</taxon>
        <taxon>Pseudomonadati</taxon>
        <taxon>Pseudomonadota</taxon>
        <taxon>Alphaproteobacteria</taxon>
        <taxon>Hyphomicrobiales</taxon>
        <taxon>Rhizobiaceae</taxon>
        <taxon>Rhizobium/Agrobacterium group</taxon>
        <taxon>Rhizobium</taxon>
    </lineage>
</organism>
<protein>
    <submittedName>
        <fullName evidence="1">Uncharacterized protein</fullName>
    </submittedName>
</protein>
<evidence type="ECO:0000313" key="1">
    <source>
        <dbReference type="EMBL" id="MDR9775017.1"/>
    </source>
</evidence>
<name>A0AAJ2GX72_9HYPH</name>
<evidence type="ECO:0000313" key="2">
    <source>
        <dbReference type="Proteomes" id="UP001268610"/>
    </source>
</evidence>
<gene>
    <name evidence="1" type="ORF">RJJ65_20640</name>
</gene>
<sequence>MYVHYCEENGCTEWGGLGFSPSKAAPSRWWCWAHYPHKTYEQEKALREKLEDPGKASPK</sequence>
<reference evidence="1" key="1">
    <citation type="submission" date="2023-04" db="EMBL/GenBank/DDBJ databases">
        <title>Genomic characterization of faba bean (Vicia faba) microsymbionts in Mexican soils.</title>
        <authorList>
            <person name="Rivera Orduna F.N."/>
            <person name="Guevara-Luna J."/>
            <person name="Yan J."/>
            <person name="Arroyo-Herrera I."/>
            <person name="Li Y."/>
            <person name="Vasquez-Murrieta M.S."/>
            <person name="Wang E.T."/>
        </authorList>
    </citation>
    <scope>NUCLEOTIDE SEQUENCE</scope>
    <source>
        <strain evidence="1">CH26</strain>
    </source>
</reference>
<proteinExistence type="predicted"/>
<accession>A0AAJ2GX72</accession>
<comment type="caution">
    <text evidence="1">The sequence shown here is derived from an EMBL/GenBank/DDBJ whole genome shotgun (WGS) entry which is preliminary data.</text>
</comment>
<dbReference type="Proteomes" id="UP001268610">
    <property type="component" value="Unassembled WGS sequence"/>
</dbReference>